<dbReference type="OrthoDB" id="1739894at2"/>
<dbReference type="STRING" id="519424.AZF04_04095"/>
<keyword evidence="2" id="KW-1185">Reference proteome</keyword>
<reference evidence="1" key="1">
    <citation type="submission" date="2016-02" db="EMBL/GenBank/DDBJ databases">
        <title>Genome sequence of Bacillus trypoxylicola KCTC 13244(T).</title>
        <authorList>
            <person name="Jeong H."/>
            <person name="Park S.-H."/>
            <person name="Choi S.-K."/>
        </authorList>
    </citation>
    <scope>NUCLEOTIDE SEQUENCE [LARGE SCALE GENOMIC DNA]</scope>
    <source>
        <strain evidence="1">KCTC 13244</strain>
    </source>
</reference>
<gene>
    <name evidence="1" type="ORF">AZF04_04095</name>
</gene>
<accession>A0A161PGQ3</accession>
<sequence length="61" mass="7146">MYEYTFKVIPLTTLKSEPLEDYHDVIHEYAAVGWKLVQIFAPSTKSNGMAGYFELIFEREK</sequence>
<comment type="caution">
    <text evidence="1">The sequence shown here is derived from an EMBL/GenBank/DDBJ whole genome shotgun (WGS) entry which is preliminary data.</text>
</comment>
<dbReference type="Pfam" id="PF13783">
    <property type="entry name" value="DUF4177"/>
    <property type="match status" value="1"/>
</dbReference>
<proteinExistence type="predicted"/>
<evidence type="ECO:0008006" key="3">
    <source>
        <dbReference type="Google" id="ProtNLM"/>
    </source>
</evidence>
<dbReference type="InterPro" id="IPR025234">
    <property type="entry name" value="YjzH-like"/>
</dbReference>
<evidence type="ECO:0000313" key="2">
    <source>
        <dbReference type="Proteomes" id="UP000075806"/>
    </source>
</evidence>
<dbReference type="EMBL" id="LTAO01000012">
    <property type="protein sequence ID" value="KYG31964.1"/>
    <property type="molecule type" value="Genomic_DNA"/>
</dbReference>
<name>A0A161PGQ3_9BACI</name>
<dbReference type="AlphaFoldDB" id="A0A161PGQ3"/>
<organism evidence="1 2">
    <name type="scientific">Alkalihalobacillus trypoxylicola</name>
    <dbReference type="NCBI Taxonomy" id="519424"/>
    <lineage>
        <taxon>Bacteria</taxon>
        <taxon>Bacillati</taxon>
        <taxon>Bacillota</taxon>
        <taxon>Bacilli</taxon>
        <taxon>Bacillales</taxon>
        <taxon>Bacillaceae</taxon>
        <taxon>Alkalihalobacillus</taxon>
    </lineage>
</organism>
<protein>
    <recommendedName>
        <fullName evidence="3">DUF4177 domain-containing protein</fullName>
    </recommendedName>
</protein>
<dbReference type="Proteomes" id="UP000075806">
    <property type="component" value="Unassembled WGS sequence"/>
</dbReference>
<dbReference type="RefSeq" id="WP_045485541.1">
    <property type="nucleotide sequence ID" value="NZ_LTAO01000012.1"/>
</dbReference>
<evidence type="ECO:0000313" key="1">
    <source>
        <dbReference type="EMBL" id="KYG31964.1"/>
    </source>
</evidence>